<dbReference type="AlphaFoldDB" id="A0A5C5X4N0"/>
<name>A0A5C5X4N0_9PLAN</name>
<proteinExistence type="predicted"/>
<evidence type="ECO:0000256" key="1">
    <source>
        <dbReference type="SAM" id="SignalP"/>
    </source>
</evidence>
<organism evidence="3 4">
    <name type="scientific">Thalassoglobus neptunius</name>
    <dbReference type="NCBI Taxonomy" id="1938619"/>
    <lineage>
        <taxon>Bacteria</taxon>
        <taxon>Pseudomonadati</taxon>
        <taxon>Planctomycetota</taxon>
        <taxon>Planctomycetia</taxon>
        <taxon>Planctomycetales</taxon>
        <taxon>Planctomycetaceae</taxon>
        <taxon>Thalassoglobus</taxon>
    </lineage>
</organism>
<dbReference type="Proteomes" id="UP000317243">
    <property type="component" value="Unassembled WGS sequence"/>
</dbReference>
<evidence type="ECO:0000313" key="4">
    <source>
        <dbReference type="Proteomes" id="UP000317243"/>
    </source>
</evidence>
<dbReference type="SUPFAM" id="SSF48239">
    <property type="entry name" value="Terpenoid cyclases/Protein prenyltransferases"/>
    <property type="match status" value="1"/>
</dbReference>
<keyword evidence="4" id="KW-1185">Reference proteome</keyword>
<dbReference type="Gene3D" id="1.50.10.20">
    <property type="match status" value="2"/>
</dbReference>
<dbReference type="CDD" id="cd00688">
    <property type="entry name" value="ISOPREN_C2_like"/>
    <property type="match status" value="1"/>
</dbReference>
<evidence type="ECO:0000259" key="2">
    <source>
        <dbReference type="Pfam" id="PF13243"/>
    </source>
</evidence>
<gene>
    <name evidence="3" type="ORF">KOR42_06400</name>
</gene>
<evidence type="ECO:0000313" key="3">
    <source>
        <dbReference type="EMBL" id="TWT57281.1"/>
    </source>
</evidence>
<sequence precursor="true">MTGRSLFGATAASLLTSAMFVFATTSAFAVGPDLDQLQESRQKGIEFLSISQSSDGSWTSPHAPGITGLVAHSLMQSGLTPDDEVVALALKHLESHIKPDGGIYDADSNHRNYETSIALLAFDSANTDGRYDGKIAEAVKFLKKLQWDEEETGSTTHASFGGAGYGNHQRPDLSNTTFFVEALKTAGVSDDDPAMKNALVFISRCQNLESEHNTTEFAAKVDDGGFYYTPAAGGSSQAGTTPDGGLRSYASMTYAGLKSMIYAGVAQDDERVQAARDWIRDFYTLDENPGMGQQGLFYYYHTFAKTLAVLDVDQFEEADSTRHDWRKELAEHLFSIQKENGSWVNPTDRWYEGDPNLVTGYSLMALKYCEPTSNE</sequence>
<dbReference type="OrthoDB" id="179940at2"/>
<dbReference type="InterPro" id="IPR032696">
    <property type="entry name" value="SQ_cyclase_C"/>
</dbReference>
<protein>
    <recommendedName>
        <fullName evidence="2">Squalene cyclase C-terminal domain-containing protein</fullName>
    </recommendedName>
</protein>
<feature type="signal peptide" evidence="1">
    <location>
        <begin position="1"/>
        <end position="29"/>
    </location>
</feature>
<feature type="chain" id="PRO_5023092851" description="Squalene cyclase C-terminal domain-containing protein" evidence="1">
    <location>
        <begin position="30"/>
        <end position="375"/>
    </location>
</feature>
<dbReference type="EMBL" id="SIHI01000001">
    <property type="protein sequence ID" value="TWT57281.1"/>
    <property type="molecule type" value="Genomic_DNA"/>
</dbReference>
<keyword evidence="1" id="KW-0732">Signal</keyword>
<dbReference type="RefSeq" id="WP_146507134.1">
    <property type="nucleotide sequence ID" value="NZ_SIHI01000001.1"/>
</dbReference>
<comment type="caution">
    <text evidence="3">The sequence shown here is derived from an EMBL/GenBank/DDBJ whole genome shotgun (WGS) entry which is preliminary data.</text>
</comment>
<reference evidence="3 4" key="1">
    <citation type="submission" date="2019-02" db="EMBL/GenBank/DDBJ databases">
        <title>Deep-cultivation of Planctomycetes and their phenomic and genomic characterization uncovers novel biology.</title>
        <authorList>
            <person name="Wiegand S."/>
            <person name="Jogler M."/>
            <person name="Boedeker C."/>
            <person name="Pinto D."/>
            <person name="Vollmers J."/>
            <person name="Rivas-Marin E."/>
            <person name="Kohn T."/>
            <person name="Peeters S.H."/>
            <person name="Heuer A."/>
            <person name="Rast P."/>
            <person name="Oberbeckmann S."/>
            <person name="Bunk B."/>
            <person name="Jeske O."/>
            <person name="Meyerdierks A."/>
            <person name="Storesund J.E."/>
            <person name="Kallscheuer N."/>
            <person name="Luecker S."/>
            <person name="Lage O.M."/>
            <person name="Pohl T."/>
            <person name="Merkel B.J."/>
            <person name="Hornburger P."/>
            <person name="Mueller R.-W."/>
            <person name="Bruemmer F."/>
            <person name="Labrenz M."/>
            <person name="Spormann A.M."/>
            <person name="Op Den Camp H."/>
            <person name="Overmann J."/>
            <person name="Amann R."/>
            <person name="Jetten M.S.M."/>
            <person name="Mascher T."/>
            <person name="Medema M.H."/>
            <person name="Devos D.P."/>
            <person name="Kaster A.-K."/>
            <person name="Ovreas L."/>
            <person name="Rohde M."/>
            <person name="Galperin M.Y."/>
            <person name="Jogler C."/>
        </authorList>
    </citation>
    <scope>NUCLEOTIDE SEQUENCE [LARGE SCALE GENOMIC DNA]</scope>
    <source>
        <strain evidence="3 4">KOR42</strain>
    </source>
</reference>
<feature type="domain" description="Squalene cyclase C-terminal" evidence="2">
    <location>
        <begin position="63"/>
        <end position="219"/>
    </location>
</feature>
<accession>A0A5C5X4N0</accession>
<dbReference type="Pfam" id="PF13243">
    <property type="entry name" value="SQHop_cyclase_C"/>
    <property type="match status" value="1"/>
</dbReference>
<dbReference type="InterPro" id="IPR008930">
    <property type="entry name" value="Terpenoid_cyclase/PrenylTrfase"/>
</dbReference>